<dbReference type="OrthoDB" id="9805918at2"/>
<dbReference type="GO" id="GO:0003924">
    <property type="term" value="F:GTPase activity"/>
    <property type="evidence" value="ECO:0007669"/>
    <property type="project" value="UniProtKB-UniRule"/>
</dbReference>
<dbReference type="InterPro" id="IPR027417">
    <property type="entry name" value="P-loop_NTPase"/>
</dbReference>
<evidence type="ECO:0000256" key="5">
    <source>
        <dbReference type="ARBA" id="ARBA00022884"/>
    </source>
</evidence>
<dbReference type="GO" id="GO:0005886">
    <property type="term" value="C:plasma membrane"/>
    <property type="evidence" value="ECO:0007669"/>
    <property type="project" value="UniProtKB-SubCell"/>
</dbReference>
<dbReference type="FunFam" id="3.40.50.300:FF:000094">
    <property type="entry name" value="GTPase Era"/>
    <property type="match status" value="1"/>
</dbReference>
<evidence type="ECO:0000256" key="8">
    <source>
        <dbReference type="HAMAP-Rule" id="MF_00367"/>
    </source>
</evidence>
<dbReference type="GO" id="GO:0043024">
    <property type="term" value="F:ribosomal small subunit binding"/>
    <property type="evidence" value="ECO:0007669"/>
    <property type="project" value="TreeGrafter"/>
</dbReference>
<evidence type="ECO:0000259" key="11">
    <source>
        <dbReference type="PROSITE" id="PS50823"/>
    </source>
</evidence>
<evidence type="ECO:0000313" key="14">
    <source>
        <dbReference type="Proteomes" id="UP000001683"/>
    </source>
</evidence>
<evidence type="ECO:0000256" key="6">
    <source>
        <dbReference type="ARBA" id="ARBA00023134"/>
    </source>
</evidence>
<dbReference type="eggNOG" id="COG1159">
    <property type="taxonomic scope" value="Bacteria"/>
</dbReference>
<dbReference type="Proteomes" id="UP000001683">
    <property type="component" value="Chromosome"/>
</dbReference>
<feature type="binding site" evidence="8">
    <location>
        <begin position="15"/>
        <end position="22"/>
    </location>
    <ligand>
        <name>GTP</name>
        <dbReference type="ChEBI" id="CHEBI:37565"/>
    </ligand>
</feature>
<name>B2A1Y3_NATTJ</name>
<keyword evidence="5 8" id="KW-0694">RNA-binding</keyword>
<sequence length="297" mass="34312">MEEEIFYSGFVSVIGRPNAGKSTLINYILGEKVVITSDKPQTTRNKIQCVYNGENSQIIFLDTPGMHKPKHKLGEKMVKAVDESLNEMDAILFVIDVSVPFGKGETMLVERLARLSTPVILVMNKMDLVDEDLAREKTEKIKEKLSPESIHYISALYGNNLVDLLGELENLMPEGPKYYPEDQLIDQPERFVVSELIREKLLNYTQEEIPHSVAVEIMLMENREDQDLIDIEAVIYVERESQKKIVIGRRGKLLKKVGQEARRDIENLLGSQIYLDLWVKNQKDWRNRERFLRELGY</sequence>
<feature type="domain" description="KH type-2" evidence="11">
    <location>
        <begin position="205"/>
        <end position="283"/>
    </location>
</feature>
<dbReference type="FunFam" id="3.30.300.20:FF:000003">
    <property type="entry name" value="GTPase Era"/>
    <property type="match status" value="1"/>
</dbReference>
<dbReference type="GO" id="GO:0005525">
    <property type="term" value="F:GTP binding"/>
    <property type="evidence" value="ECO:0007669"/>
    <property type="project" value="UniProtKB-UniRule"/>
</dbReference>
<feature type="region of interest" description="G2" evidence="9">
    <location>
        <begin position="41"/>
        <end position="45"/>
    </location>
</feature>
<dbReference type="CDD" id="cd22534">
    <property type="entry name" value="KH-II_Era"/>
    <property type="match status" value="1"/>
</dbReference>
<evidence type="ECO:0000256" key="3">
    <source>
        <dbReference type="ARBA" id="ARBA00022517"/>
    </source>
</evidence>
<dbReference type="HAMAP" id="MF_00367">
    <property type="entry name" value="GTPase_Era"/>
    <property type="match status" value="1"/>
</dbReference>
<proteinExistence type="inferred from homology"/>
<dbReference type="PANTHER" id="PTHR42698:SF1">
    <property type="entry name" value="GTPASE ERA, MITOCHONDRIAL"/>
    <property type="match status" value="1"/>
</dbReference>
<dbReference type="GO" id="GO:0000028">
    <property type="term" value="P:ribosomal small subunit assembly"/>
    <property type="evidence" value="ECO:0007669"/>
    <property type="project" value="TreeGrafter"/>
</dbReference>
<feature type="domain" description="Era-type G" evidence="12">
    <location>
        <begin position="7"/>
        <end position="174"/>
    </location>
</feature>
<evidence type="ECO:0000256" key="10">
    <source>
        <dbReference type="RuleBase" id="RU003761"/>
    </source>
</evidence>
<keyword evidence="8" id="KW-0699">rRNA-binding</keyword>
<dbReference type="FunCoup" id="B2A1Y3">
    <property type="interactions" value="417"/>
</dbReference>
<comment type="similarity">
    <text evidence="1 8 9 10">Belongs to the TRAFAC class TrmE-Era-EngA-EngB-Septin-like GTPase superfamily. Era GTPase family.</text>
</comment>
<dbReference type="RefSeq" id="WP_012447663.1">
    <property type="nucleotide sequence ID" value="NC_010718.1"/>
</dbReference>
<dbReference type="NCBIfam" id="NF000908">
    <property type="entry name" value="PRK00089.1"/>
    <property type="match status" value="1"/>
</dbReference>
<evidence type="ECO:0000256" key="9">
    <source>
        <dbReference type="PROSITE-ProRule" id="PRU01050"/>
    </source>
</evidence>
<dbReference type="SUPFAM" id="SSF54814">
    <property type="entry name" value="Prokaryotic type KH domain (KH-domain type II)"/>
    <property type="match status" value="1"/>
</dbReference>
<dbReference type="InterPro" id="IPR030388">
    <property type="entry name" value="G_ERA_dom"/>
</dbReference>
<reference evidence="13 14" key="1">
    <citation type="submission" date="2008-04" db="EMBL/GenBank/DDBJ databases">
        <title>Complete sequence of chromosome of Natranaerobius thermophilus JW/NM-WN-LF.</title>
        <authorList>
            <consortium name="US DOE Joint Genome Institute"/>
            <person name="Copeland A."/>
            <person name="Lucas S."/>
            <person name="Lapidus A."/>
            <person name="Glavina del Rio T."/>
            <person name="Dalin E."/>
            <person name="Tice H."/>
            <person name="Bruce D."/>
            <person name="Goodwin L."/>
            <person name="Pitluck S."/>
            <person name="Chertkov O."/>
            <person name="Brettin T."/>
            <person name="Detter J.C."/>
            <person name="Han C."/>
            <person name="Kuske C.R."/>
            <person name="Schmutz J."/>
            <person name="Larimer F."/>
            <person name="Land M."/>
            <person name="Hauser L."/>
            <person name="Kyrpides N."/>
            <person name="Lykidis A."/>
            <person name="Mesbah N.M."/>
            <person name="Wiegel J."/>
        </authorList>
    </citation>
    <scope>NUCLEOTIDE SEQUENCE [LARGE SCALE GENOMIC DNA]</scope>
    <source>
        <strain evidence="14">ATCC BAA-1301 / DSM 18059 / JW/NM-WN-LF</strain>
    </source>
</reference>
<keyword evidence="6 8" id="KW-0342">GTP-binding</keyword>
<dbReference type="InterPro" id="IPR006073">
    <property type="entry name" value="GTP-bd"/>
</dbReference>
<comment type="subunit">
    <text evidence="8">Monomer.</text>
</comment>
<keyword evidence="14" id="KW-1185">Reference proteome</keyword>
<dbReference type="EMBL" id="CP001034">
    <property type="protein sequence ID" value="ACB84788.1"/>
    <property type="molecule type" value="Genomic_DNA"/>
</dbReference>
<evidence type="ECO:0000256" key="4">
    <source>
        <dbReference type="ARBA" id="ARBA00022741"/>
    </source>
</evidence>
<dbReference type="Gene3D" id="3.40.50.300">
    <property type="entry name" value="P-loop containing nucleotide triphosphate hydrolases"/>
    <property type="match status" value="1"/>
</dbReference>
<comment type="subcellular location">
    <subcellularLocation>
        <location evidence="8">Cytoplasm</location>
    </subcellularLocation>
    <subcellularLocation>
        <location evidence="8">Cell membrane</location>
        <topology evidence="8">Peripheral membrane protein</topology>
    </subcellularLocation>
</comment>
<evidence type="ECO:0000256" key="7">
    <source>
        <dbReference type="ARBA" id="ARBA00023136"/>
    </source>
</evidence>
<dbReference type="Gene3D" id="3.30.300.20">
    <property type="match status" value="1"/>
</dbReference>
<gene>
    <name evidence="8" type="primary">era</name>
    <name evidence="13" type="ordered locus">Nther_1205</name>
</gene>
<dbReference type="NCBIfam" id="TIGR00436">
    <property type="entry name" value="era"/>
    <property type="match status" value="1"/>
</dbReference>
<dbReference type="InterPro" id="IPR009019">
    <property type="entry name" value="KH_sf_prok-type"/>
</dbReference>
<dbReference type="GO" id="GO:0005829">
    <property type="term" value="C:cytosol"/>
    <property type="evidence" value="ECO:0007669"/>
    <property type="project" value="TreeGrafter"/>
</dbReference>
<dbReference type="InterPro" id="IPR005662">
    <property type="entry name" value="GTPase_Era-like"/>
</dbReference>
<feature type="binding site" evidence="8">
    <location>
        <begin position="62"/>
        <end position="66"/>
    </location>
    <ligand>
        <name>GTP</name>
        <dbReference type="ChEBI" id="CHEBI:37565"/>
    </ligand>
</feature>
<keyword evidence="3 8" id="KW-0690">Ribosome biogenesis</keyword>
<feature type="binding site" evidence="8">
    <location>
        <begin position="124"/>
        <end position="127"/>
    </location>
    <ligand>
        <name>GTP</name>
        <dbReference type="ChEBI" id="CHEBI:37565"/>
    </ligand>
</feature>
<feature type="region of interest" description="G5" evidence="9">
    <location>
        <begin position="153"/>
        <end position="155"/>
    </location>
</feature>
<comment type="function">
    <text evidence="8">An essential GTPase that binds both GDP and GTP, with rapid nucleotide exchange. Plays a role in 16S rRNA processing and 30S ribosomal subunit biogenesis and possibly also in cell cycle regulation and energy metabolism.</text>
</comment>
<dbReference type="STRING" id="457570.Nther_1205"/>
<dbReference type="NCBIfam" id="TIGR00231">
    <property type="entry name" value="small_GTP"/>
    <property type="match status" value="1"/>
</dbReference>
<dbReference type="HOGENOM" id="CLU_038009_1_0_9"/>
<feature type="region of interest" description="G1" evidence="9">
    <location>
        <begin position="15"/>
        <end position="22"/>
    </location>
</feature>
<dbReference type="InterPro" id="IPR004044">
    <property type="entry name" value="KH_dom_type_2"/>
</dbReference>
<dbReference type="PROSITE" id="PS50823">
    <property type="entry name" value="KH_TYPE_2"/>
    <property type="match status" value="1"/>
</dbReference>
<evidence type="ECO:0000313" key="13">
    <source>
        <dbReference type="EMBL" id="ACB84788.1"/>
    </source>
</evidence>
<feature type="region of interest" description="G4" evidence="9">
    <location>
        <begin position="124"/>
        <end position="127"/>
    </location>
</feature>
<evidence type="ECO:0000256" key="1">
    <source>
        <dbReference type="ARBA" id="ARBA00007921"/>
    </source>
</evidence>
<feature type="region of interest" description="G3" evidence="9">
    <location>
        <begin position="62"/>
        <end position="65"/>
    </location>
</feature>
<dbReference type="PROSITE" id="PS51713">
    <property type="entry name" value="G_ERA"/>
    <property type="match status" value="1"/>
</dbReference>
<dbReference type="Pfam" id="PF07650">
    <property type="entry name" value="KH_2"/>
    <property type="match status" value="1"/>
</dbReference>
<keyword evidence="7 8" id="KW-0472">Membrane</keyword>
<organism evidence="13 14">
    <name type="scientific">Natranaerobius thermophilus (strain ATCC BAA-1301 / DSM 18059 / JW/NM-WN-LF)</name>
    <dbReference type="NCBI Taxonomy" id="457570"/>
    <lineage>
        <taxon>Bacteria</taxon>
        <taxon>Bacillati</taxon>
        <taxon>Bacillota</taxon>
        <taxon>Clostridia</taxon>
        <taxon>Natranaerobiales</taxon>
        <taxon>Natranaerobiaceae</taxon>
        <taxon>Natranaerobius</taxon>
    </lineage>
</organism>
<reference evidence="13 14" key="2">
    <citation type="journal article" date="2011" name="J. Bacteriol.">
        <title>Complete genome sequence of the anaerobic, halophilic alkalithermophile Natranaerobius thermophilus JW/NM-WN-LF.</title>
        <authorList>
            <person name="Zhao B."/>
            <person name="Mesbah N.M."/>
            <person name="Dalin E."/>
            <person name="Goodwin L."/>
            <person name="Nolan M."/>
            <person name="Pitluck S."/>
            <person name="Chertkov O."/>
            <person name="Brettin T.S."/>
            <person name="Han J."/>
            <person name="Larimer F.W."/>
            <person name="Land M.L."/>
            <person name="Hauser L."/>
            <person name="Kyrpides N."/>
            <person name="Wiegel J."/>
        </authorList>
    </citation>
    <scope>NUCLEOTIDE SEQUENCE [LARGE SCALE GENOMIC DNA]</scope>
    <source>
        <strain evidence="14">ATCC BAA-1301 / DSM 18059 / JW/NM-WN-LF</strain>
    </source>
</reference>
<dbReference type="CDD" id="cd04163">
    <property type="entry name" value="Era"/>
    <property type="match status" value="1"/>
</dbReference>
<dbReference type="KEGG" id="nth:Nther_1205"/>
<dbReference type="Pfam" id="PF01926">
    <property type="entry name" value="MMR_HSR1"/>
    <property type="match status" value="1"/>
</dbReference>
<dbReference type="InterPro" id="IPR005225">
    <property type="entry name" value="Small_GTP-bd"/>
</dbReference>
<dbReference type="PANTHER" id="PTHR42698">
    <property type="entry name" value="GTPASE ERA"/>
    <property type="match status" value="1"/>
</dbReference>
<dbReference type="GO" id="GO:0070181">
    <property type="term" value="F:small ribosomal subunit rRNA binding"/>
    <property type="evidence" value="ECO:0007669"/>
    <property type="project" value="UniProtKB-UniRule"/>
</dbReference>
<dbReference type="InterPro" id="IPR015946">
    <property type="entry name" value="KH_dom-like_a/b"/>
</dbReference>
<evidence type="ECO:0000259" key="12">
    <source>
        <dbReference type="PROSITE" id="PS51713"/>
    </source>
</evidence>
<keyword evidence="8" id="KW-1003">Cell membrane</keyword>
<dbReference type="AlphaFoldDB" id="B2A1Y3"/>
<dbReference type="SUPFAM" id="SSF52540">
    <property type="entry name" value="P-loop containing nucleoside triphosphate hydrolases"/>
    <property type="match status" value="1"/>
</dbReference>
<dbReference type="InParanoid" id="B2A1Y3"/>
<protein>
    <recommendedName>
        <fullName evidence="2 8">GTPase Era</fullName>
    </recommendedName>
</protein>
<keyword evidence="4 8" id="KW-0547">Nucleotide-binding</keyword>
<accession>B2A1Y3</accession>
<keyword evidence="8" id="KW-0963">Cytoplasm</keyword>
<evidence type="ECO:0000256" key="2">
    <source>
        <dbReference type="ARBA" id="ARBA00020484"/>
    </source>
</evidence>